<sequence length="267" mass="30800">MFGWIKDVIDTGLTVAKKVIEVVEWGRDIFFGNKKEQQKQQAKEEEMKKEIKETLKETSRQSEVIAQTPSYDHKTASVQQTMQVNDTLSEMKNTAMNKVDKIEKQLTDLNNASIKRLINFLEEHGDIDKNLKQLLNKNLDTTYNTLHSTITSNLSLDNPKCLEILKREKGVAKRQAMDYFIHEILSNGLKDLGANITKEYKSTFESVKNKLNSKIETQELLLQRSIKNLEDLIQSHDIKEKQAKEMQILHSLCQSEFAINFLNQKGI</sequence>
<dbReference type="OrthoDB" id="2111763at2"/>
<reference evidence="2 3" key="1">
    <citation type="submission" date="2018-04" db="EMBL/GenBank/DDBJ databases">
        <title>Novel Campyloabacter and Helicobacter Species and Strains.</title>
        <authorList>
            <person name="Mannion A.J."/>
            <person name="Shen Z."/>
            <person name="Fox J.G."/>
        </authorList>
    </citation>
    <scope>NUCLEOTIDE SEQUENCE [LARGE SCALE GENOMIC DNA]</scope>
    <source>
        <strain evidence="2 3">MIT 17-337</strain>
    </source>
</reference>
<dbReference type="RefSeq" id="WP_115542823.1">
    <property type="nucleotide sequence ID" value="NZ_NXLQ01000006.1"/>
</dbReference>
<accession>A0A3D8IMC5</accession>
<feature type="coiled-coil region" evidence="1">
    <location>
        <begin position="33"/>
        <end position="61"/>
    </location>
</feature>
<evidence type="ECO:0000313" key="3">
    <source>
        <dbReference type="Proteomes" id="UP000256379"/>
    </source>
</evidence>
<proteinExistence type="predicted"/>
<comment type="caution">
    <text evidence="2">The sequence shown here is derived from an EMBL/GenBank/DDBJ whole genome shotgun (WGS) entry which is preliminary data.</text>
</comment>
<gene>
    <name evidence="2" type="ORF">CQA53_04455</name>
</gene>
<dbReference type="AlphaFoldDB" id="A0A3D8IMC5"/>
<organism evidence="2 3">
    <name type="scientific">Helicobacter didelphidarum</name>
    <dbReference type="NCBI Taxonomy" id="2040648"/>
    <lineage>
        <taxon>Bacteria</taxon>
        <taxon>Pseudomonadati</taxon>
        <taxon>Campylobacterota</taxon>
        <taxon>Epsilonproteobacteria</taxon>
        <taxon>Campylobacterales</taxon>
        <taxon>Helicobacteraceae</taxon>
        <taxon>Helicobacter</taxon>
    </lineage>
</organism>
<dbReference type="EMBL" id="NXLQ01000006">
    <property type="protein sequence ID" value="RDU66263.1"/>
    <property type="molecule type" value="Genomic_DNA"/>
</dbReference>
<keyword evidence="1" id="KW-0175">Coiled coil</keyword>
<protein>
    <submittedName>
        <fullName evidence="2">Uncharacterized protein</fullName>
    </submittedName>
</protein>
<dbReference type="Proteomes" id="UP000256379">
    <property type="component" value="Unassembled WGS sequence"/>
</dbReference>
<name>A0A3D8IMC5_9HELI</name>
<keyword evidence="3" id="KW-1185">Reference proteome</keyword>
<feature type="coiled-coil region" evidence="1">
    <location>
        <begin position="85"/>
        <end position="112"/>
    </location>
</feature>
<evidence type="ECO:0000256" key="1">
    <source>
        <dbReference type="SAM" id="Coils"/>
    </source>
</evidence>
<evidence type="ECO:0000313" key="2">
    <source>
        <dbReference type="EMBL" id="RDU66263.1"/>
    </source>
</evidence>